<organism evidence="2 3">
    <name type="scientific">Triparma laevis f. inornata</name>
    <dbReference type="NCBI Taxonomy" id="1714386"/>
    <lineage>
        <taxon>Eukaryota</taxon>
        <taxon>Sar</taxon>
        <taxon>Stramenopiles</taxon>
        <taxon>Ochrophyta</taxon>
        <taxon>Bolidophyceae</taxon>
        <taxon>Parmales</taxon>
        <taxon>Triparmaceae</taxon>
        <taxon>Triparma</taxon>
    </lineage>
</organism>
<keyword evidence="1" id="KW-1133">Transmembrane helix</keyword>
<accession>A0A9W7B799</accession>
<feature type="transmembrane region" description="Helical" evidence="1">
    <location>
        <begin position="209"/>
        <end position="231"/>
    </location>
</feature>
<comment type="caution">
    <text evidence="2">The sequence shown here is derived from an EMBL/GenBank/DDBJ whole genome shotgun (WGS) entry which is preliminary data.</text>
</comment>
<sequence>MDGYFPKFIVDTFAVPAAIRALTVTANYFQHTQRNLKVADAEDGEAIAVFLFEMVKEKRKDNLDETIRQFCLKNVMFREFQIKYPWIRELLSAVFKNRLRTPAKVNVPIKKLQGGDATLIGAGFAFNLFSALGPEAAYESWIATYPQLQHLDKEFSWFRPFFSLIAQKLLGSVGWGVKARVSTGALLSIFDAISDVYMFVLFSSTGQTFYAYATIMSLVTSTLCQLLLTYFQHRKCLPDLAMHTFAVLTFSKPALGALLVATGAEKNEHQALDPHMELVYVKCTEIFVEAIPAGIIQIDAFMTVADVRSAAAATAYTSTILTYDMDTAPNKRKLNKSFYGFVSDSSKRRSIVFVTMILISATQILAKSLSTALMISTSAGHFVFYFLIRLVFFFTIESDYITTFVSRQTGAKYLEAIFRAADNDEKKFEIFGFNRQNYKHFVNELQEFLDENWGKWQESQPTWLTKRLTSSVGRR</sequence>
<dbReference type="AlphaFoldDB" id="A0A9W7B799"/>
<feature type="transmembrane region" description="Helical" evidence="1">
    <location>
        <begin position="350"/>
        <end position="366"/>
    </location>
</feature>
<reference evidence="3" key="1">
    <citation type="journal article" date="2023" name="Commun. Biol.">
        <title>Genome analysis of Parmales, the sister group of diatoms, reveals the evolutionary specialization of diatoms from phago-mixotrophs to photoautotrophs.</title>
        <authorList>
            <person name="Ban H."/>
            <person name="Sato S."/>
            <person name="Yoshikawa S."/>
            <person name="Yamada K."/>
            <person name="Nakamura Y."/>
            <person name="Ichinomiya M."/>
            <person name="Sato N."/>
            <person name="Blanc-Mathieu R."/>
            <person name="Endo H."/>
            <person name="Kuwata A."/>
            <person name="Ogata H."/>
        </authorList>
    </citation>
    <scope>NUCLEOTIDE SEQUENCE [LARGE SCALE GENOMIC DNA]</scope>
</reference>
<proteinExistence type="predicted"/>
<gene>
    <name evidence="2" type="ORF">TL16_g09374</name>
</gene>
<dbReference type="EMBL" id="BLQM01000318">
    <property type="protein sequence ID" value="GMH82770.1"/>
    <property type="molecule type" value="Genomic_DNA"/>
</dbReference>
<keyword evidence="1" id="KW-0812">Transmembrane</keyword>
<evidence type="ECO:0000313" key="2">
    <source>
        <dbReference type="EMBL" id="GMH82770.1"/>
    </source>
</evidence>
<dbReference type="Proteomes" id="UP001162640">
    <property type="component" value="Unassembled WGS sequence"/>
</dbReference>
<evidence type="ECO:0000256" key="1">
    <source>
        <dbReference type="SAM" id="Phobius"/>
    </source>
</evidence>
<keyword evidence="1" id="KW-0472">Membrane</keyword>
<protein>
    <submittedName>
        <fullName evidence="2">Uncharacterized protein</fullName>
    </submittedName>
</protein>
<evidence type="ECO:0000313" key="3">
    <source>
        <dbReference type="Proteomes" id="UP001162640"/>
    </source>
</evidence>
<name>A0A9W7B799_9STRA</name>
<feature type="transmembrane region" description="Helical" evidence="1">
    <location>
        <begin position="372"/>
        <end position="392"/>
    </location>
</feature>